<keyword evidence="6" id="KW-1185">Reference proteome</keyword>
<keyword evidence="2" id="KW-0560">Oxidoreductase</keyword>
<feature type="compositionally biased region" description="Basic residues" evidence="3">
    <location>
        <begin position="143"/>
        <end position="153"/>
    </location>
</feature>
<organism evidence="5 6">
    <name type="scientific">Leishmania shawi</name>
    <dbReference type="NCBI Taxonomy" id="5680"/>
    <lineage>
        <taxon>Eukaryota</taxon>
        <taxon>Discoba</taxon>
        <taxon>Euglenozoa</taxon>
        <taxon>Kinetoplastea</taxon>
        <taxon>Metakinetoplastina</taxon>
        <taxon>Trypanosomatida</taxon>
        <taxon>Trypanosomatidae</taxon>
        <taxon>Leishmaniinae</taxon>
        <taxon>Leishmania</taxon>
        <taxon>Leishmania guyanensis species complex</taxon>
    </lineage>
</organism>
<dbReference type="InterPro" id="IPR036188">
    <property type="entry name" value="FAD/NAD-bd_sf"/>
</dbReference>
<dbReference type="SUPFAM" id="SSF51905">
    <property type="entry name" value="FAD/NAD(P)-binding domain"/>
    <property type="match status" value="1"/>
</dbReference>
<dbReference type="EMBL" id="JBAMZM010000008">
    <property type="protein sequence ID" value="KAL0512018.1"/>
    <property type="molecule type" value="Genomic_DNA"/>
</dbReference>
<dbReference type="Gene3D" id="3.50.50.60">
    <property type="entry name" value="FAD/NAD(P)-binding domain"/>
    <property type="match status" value="1"/>
</dbReference>
<feature type="region of interest" description="Disordered" evidence="3">
    <location>
        <begin position="82"/>
        <end position="195"/>
    </location>
</feature>
<evidence type="ECO:0000259" key="4">
    <source>
        <dbReference type="Pfam" id="PF00890"/>
    </source>
</evidence>
<reference evidence="5 6" key="1">
    <citation type="submission" date="2024-02" db="EMBL/GenBank/DDBJ databases">
        <title>FIRST GENOME SEQUENCES OF Leishmania (Viannia) shawi, Leishmania (Viannia) lindenbergi AND Leishmania (Viannia) utingensis.</title>
        <authorList>
            <person name="Resadore F."/>
            <person name="Custodio M.G.F."/>
            <person name="Boite M.C."/>
            <person name="Cupolillo E."/>
            <person name="Ferreira G.E.M."/>
        </authorList>
    </citation>
    <scope>NUCLEOTIDE SEQUENCE [LARGE SCALE GENOMIC DNA]</scope>
    <source>
        <strain evidence="5 6">MCEB/BR/1984/M8408</strain>
    </source>
</reference>
<protein>
    <submittedName>
        <fullName evidence="5">FAD binding domain containing protein</fullName>
    </submittedName>
</protein>
<sequence length="389" mass="42499">MAITYAPRGAMEENLAWDRIFIHVGVLCFVCRPADGPGHHCRLRGPQRQLPNEAQRCGDGDSSGGFATDVLLRMKCHSLPPLRPGTDEVFGDEHRSHDRRRRQGRQTSCRRSRRHGPHVQVHPFDLVDQRSSNSHAEFYKGRGNTRSRRHRGGQTRAALYGRDGAPRSGPRRHAETREHHPRPTIAAPPLSPLPPHRFGKTMHRDGGTFIMNGLHVNEHTEVLGVTTKRPIPGLHCAGEAAGRVHGKNRHRGNSLLDCVVYGFAAGEAVLKYLLTPHMRPFSNKRLSTIYSRLAVQDLLRLPPVPKVVASLAATSADTAGAPAAGKATPVVNNSSLAVAVRGEENKGWGALQRGDSLPNNDASGWEGGAPGREGRCIYSDRPAHVSTVT</sequence>
<dbReference type="InterPro" id="IPR003953">
    <property type="entry name" value="FAD-dep_OxRdtase_2_FAD-bd"/>
</dbReference>
<feature type="region of interest" description="Disordered" evidence="3">
    <location>
        <begin position="349"/>
        <end position="389"/>
    </location>
</feature>
<accession>A0ABR3EE49</accession>
<name>A0ABR3EE49_9TRYP</name>
<feature type="domain" description="FAD-dependent oxidoreductase 2 FAD-binding" evidence="4">
    <location>
        <begin position="206"/>
        <end position="255"/>
    </location>
</feature>
<proteinExistence type="predicted"/>
<comment type="caution">
    <text evidence="5">The sequence shown here is derived from an EMBL/GenBank/DDBJ whole genome shotgun (WGS) entry which is preliminary data.</text>
</comment>
<evidence type="ECO:0000313" key="6">
    <source>
        <dbReference type="Proteomes" id="UP001443563"/>
    </source>
</evidence>
<evidence type="ECO:0000256" key="1">
    <source>
        <dbReference type="ARBA" id="ARBA00022630"/>
    </source>
</evidence>
<evidence type="ECO:0000256" key="2">
    <source>
        <dbReference type="ARBA" id="ARBA00023002"/>
    </source>
</evidence>
<dbReference type="PANTHER" id="PTHR43400:SF1">
    <property type="entry name" value="FUMARATE REDUCTASE"/>
    <property type="match status" value="1"/>
</dbReference>
<evidence type="ECO:0000256" key="3">
    <source>
        <dbReference type="SAM" id="MobiDB-lite"/>
    </source>
</evidence>
<keyword evidence="1" id="KW-0285">Flavoprotein</keyword>
<dbReference type="InterPro" id="IPR050315">
    <property type="entry name" value="FAD-oxidoreductase_2"/>
</dbReference>
<dbReference type="PANTHER" id="PTHR43400">
    <property type="entry name" value="FUMARATE REDUCTASE"/>
    <property type="match status" value="1"/>
</dbReference>
<dbReference type="Proteomes" id="UP001443563">
    <property type="component" value="Unassembled WGS sequence"/>
</dbReference>
<dbReference type="Pfam" id="PF00890">
    <property type="entry name" value="FAD_binding_2"/>
    <property type="match status" value="1"/>
</dbReference>
<feature type="compositionally biased region" description="Basic residues" evidence="3">
    <location>
        <begin position="97"/>
        <end position="117"/>
    </location>
</feature>
<gene>
    <name evidence="5" type="ORF">Q4I29_001244</name>
</gene>
<evidence type="ECO:0000313" key="5">
    <source>
        <dbReference type="EMBL" id="KAL0512018.1"/>
    </source>
</evidence>